<accession>A0ACC5XVI2</accession>
<name>A0ACC5XVI2_PANGG</name>
<organism evidence="1 2">
    <name type="scientific">Pangasianodon gigas</name>
    <name type="common">Mekong giant catfish</name>
    <name type="synonym">Pangasius gigas</name>
    <dbReference type="NCBI Taxonomy" id="30993"/>
    <lineage>
        <taxon>Eukaryota</taxon>
        <taxon>Metazoa</taxon>
        <taxon>Chordata</taxon>
        <taxon>Craniata</taxon>
        <taxon>Vertebrata</taxon>
        <taxon>Euteleostomi</taxon>
        <taxon>Actinopterygii</taxon>
        <taxon>Neopterygii</taxon>
        <taxon>Teleostei</taxon>
        <taxon>Ostariophysi</taxon>
        <taxon>Siluriformes</taxon>
        <taxon>Pangasiidae</taxon>
        <taxon>Pangasianodon</taxon>
    </lineage>
</organism>
<dbReference type="Proteomes" id="UP000829447">
    <property type="component" value="Linkage Group LG29"/>
</dbReference>
<reference evidence="1 2" key="1">
    <citation type="journal article" date="2022" name="bioRxiv">
        <title>An ancient truncated duplication of the anti-Mullerian hormone receptor type 2 gene is a potential conserved master sex determinant in the Pangasiidae catfish family.</title>
        <authorList>
            <person name="Wen M."/>
            <person name="Pan Q."/>
            <person name="Jouanno E."/>
            <person name="Montfort J."/>
            <person name="Zahm M."/>
            <person name="Cabau C."/>
            <person name="Klopp C."/>
            <person name="Iampietro C."/>
            <person name="Roques C."/>
            <person name="Bouchez O."/>
            <person name="Castinel A."/>
            <person name="Donnadieu C."/>
            <person name="Parrinello H."/>
            <person name="Poncet C."/>
            <person name="Belmonte E."/>
            <person name="Gautier V."/>
            <person name="Avarre J.-C."/>
            <person name="Dugue R."/>
            <person name="Gustiano R."/>
            <person name="Ha T.T.T."/>
            <person name="Campet M."/>
            <person name="Sriphairoj K."/>
            <person name="Ribolli J."/>
            <person name="de Almeida F.L."/>
            <person name="Desvignes T."/>
            <person name="Postlethwait J.H."/>
            <person name="Bucao C.F."/>
            <person name="Robinson-Rechavi M."/>
            <person name="Bobe J."/>
            <person name="Herpin A."/>
            <person name="Guiguen Y."/>
        </authorList>
    </citation>
    <scope>NUCLEOTIDE SEQUENCE [LARGE SCALE GENOMIC DNA]</scope>
    <source>
        <strain evidence="1">YG-Dec2019</strain>
    </source>
</reference>
<protein>
    <submittedName>
        <fullName evidence="1">Uncharacterized protein</fullName>
    </submittedName>
</protein>
<evidence type="ECO:0000313" key="1">
    <source>
        <dbReference type="EMBL" id="MCI4395182.1"/>
    </source>
</evidence>
<proteinExistence type="predicted"/>
<evidence type="ECO:0000313" key="2">
    <source>
        <dbReference type="Proteomes" id="UP000829447"/>
    </source>
</evidence>
<keyword evidence="2" id="KW-1185">Reference proteome</keyword>
<gene>
    <name evidence="1" type="ORF">PGIGA_G00177280</name>
</gene>
<sequence>MTLINNTHQTVRLYLGGRNILHHHGMDYICILTQSVMCYSLFSLFRTTCKRDFAIS</sequence>
<dbReference type="EMBL" id="CM040482">
    <property type="protein sequence ID" value="MCI4395182.1"/>
    <property type="molecule type" value="Genomic_DNA"/>
</dbReference>
<comment type="caution">
    <text evidence="1">The sequence shown here is derived from an EMBL/GenBank/DDBJ whole genome shotgun (WGS) entry which is preliminary data.</text>
</comment>